<dbReference type="AlphaFoldDB" id="F0XHS1"/>
<dbReference type="GeneID" id="25975841"/>
<keyword evidence="4" id="KW-1185">Reference proteome</keyword>
<evidence type="ECO:0000313" key="3">
    <source>
        <dbReference type="EMBL" id="EFX02881.1"/>
    </source>
</evidence>
<name>F0XHS1_GROCL</name>
<sequence>MVAITSMVMLAANNTEPATFMTDSLDTPGSDDGHARVVVLSIISAFICLAMILIVCIYGRRAFGIGIPSRDQVQSVFRSRCRRERRRPQIRHHRSFGHQ</sequence>
<organism evidence="4">
    <name type="scientific">Grosmannia clavigera (strain kw1407 / UAMH 11150)</name>
    <name type="common">Blue stain fungus</name>
    <name type="synonym">Graphiocladiella clavigera</name>
    <dbReference type="NCBI Taxonomy" id="655863"/>
    <lineage>
        <taxon>Eukaryota</taxon>
        <taxon>Fungi</taxon>
        <taxon>Dikarya</taxon>
        <taxon>Ascomycota</taxon>
        <taxon>Pezizomycotina</taxon>
        <taxon>Sordariomycetes</taxon>
        <taxon>Sordariomycetidae</taxon>
        <taxon>Ophiostomatales</taxon>
        <taxon>Ophiostomataceae</taxon>
        <taxon>Leptographium</taxon>
    </lineage>
</organism>
<proteinExistence type="predicted"/>
<keyword evidence="2" id="KW-0472">Membrane</keyword>
<feature type="region of interest" description="Disordered" evidence="1">
    <location>
        <begin position="77"/>
        <end position="99"/>
    </location>
</feature>
<dbReference type="EMBL" id="GL629769">
    <property type="protein sequence ID" value="EFX02881.1"/>
    <property type="molecule type" value="Genomic_DNA"/>
</dbReference>
<keyword evidence="2" id="KW-1133">Transmembrane helix</keyword>
<evidence type="ECO:0000256" key="2">
    <source>
        <dbReference type="SAM" id="Phobius"/>
    </source>
</evidence>
<reference evidence="3 4" key="1">
    <citation type="journal article" date="2011" name="Proc. Natl. Acad. Sci. U.S.A.">
        <title>Genome and transcriptome analyses of the mountain pine beetle-fungal symbiont Grosmannia clavigera, a lodgepole pine pathogen.</title>
        <authorList>
            <person name="DiGuistini S."/>
            <person name="Wang Y."/>
            <person name="Liao N.Y."/>
            <person name="Taylor G."/>
            <person name="Tanguay P."/>
            <person name="Feau N."/>
            <person name="Henrissat B."/>
            <person name="Chan S.K."/>
            <person name="Hesse-Orce U."/>
            <person name="Alamouti S.M."/>
            <person name="Tsui C.K.M."/>
            <person name="Docking R.T."/>
            <person name="Levasseur A."/>
            <person name="Haridas S."/>
            <person name="Robertson G."/>
            <person name="Birol I."/>
            <person name="Holt R.A."/>
            <person name="Marra M.A."/>
            <person name="Hamelin R.C."/>
            <person name="Hirst M."/>
            <person name="Jones S.J.M."/>
            <person name="Bohlmann J."/>
            <person name="Breuil C."/>
        </authorList>
    </citation>
    <scope>NUCLEOTIDE SEQUENCE [LARGE SCALE GENOMIC DNA]</scope>
    <source>
        <strain evidence="4">kw1407 / UAMH 11150</strain>
    </source>
</reference>
<evidence type="ECO:0000313" key="4">
    <source>
        <dbReference type="Proteomes" id="UP000007796"/>
    </source>
</evidence>
<accession>F0XHS1</accession>
<dbReference type="RefSeq" id="XP_014172363.1">
    <property type="nucleotide sequence ID" value="XM_014316888.1"/>
</dbReference>
<gene>
    <name evidence="3" type="ORF">CMQ_2810</name>
</gene>
<dbReference type="InParanoid" id="F0XHS1"/>
<dbReference type="Proteomes" id="UP000007796">
    <property type="component" value="Unassembled WGS sequence"/>
</dbReference>
<keyword evidence="2" id="KW-0812">Transmembrane</keyword>
<feature type="transmembrane region" description="Helical" evidence="2">
    <location>
        <begin position="33"/>
        <end position="58"/>
    </location>
</feature>
<feature type="compositionally biased region" description="Basic residues" evidence="1">
    <location>
        <begin position="79"/>
        <end position="99"/>
    </location>
</feature>
<protein>
    <submittedName>
        <fullName evidence="3">Uncharacterized protein</fullName>
    </submittedName>
</protein>
<evidence type="ECO:0000256" key="1">
    <source>
        <dbReference type="SAM" id="MobiDB-lite"/>
    </source>
</evidence>
<dbReference type="HOGENOM" id="CLU_2320643_0_0_1"/>